<gene>
    <name evidence="1" type="ORF">IQ251_01025</name>
</gene>
<protein>
    <recommendedName>
        <fullName evidence="3">J domain-containing protein</fullName>
    </recommendedName>
</protein>
<dbReference type="RefSeq" id="WP_193926472.1">
    <property type="nucleotide sequence ID" value="NZ_JADEYC010000002.1"/>
</dbReference>
<dbReference type="Proteomes" id="UP000598360">
    <property type="component" value="Unassembled WGS sequence"/>
</dbReference>
<dbReference type="EMBL" id="JADEYC010000002">
    <property type="protein sequence ID" value="MBE9373019.1"/>
    <property type="molecule type" value="Genomic_DNA"/>
</dbReference>
<sequence>MTARDPATRAAIRAFARTHHPDVGGDPDVFAAGLAELRGERADRADAPITAVEDRSRLRRALARVLRRNRPRHAANPRGGVLR</sequence>
<evidence type="ECO:0000313" key="1">
    <source>
        <dbReference type="EMBL" id="MBE9373019.1"/>
    </source>
</evidence>
<accession>A0A929B4H6</accession>
<proteinExistence type="predicted"/>
<keyword evidence="2" id="KW-1185">Reference proteome</keyword>
<organism evidence="1 2">
    <name type="scientific">Saccharopolyspora montiporae</name>
    <dbReference type="NCBI Taxonomy" id="2781240"/>
    <lineage>
        <taxon>Bacteria</taxon>
        <taxon>Bacillati</taxon>
        <taxon>Actinomycetota</taxon>
        <taxon>Actinomycetes</taxon>
        <taxon>Pseudonocardiales</taxon>
        <taxon>Pseudonocardiaceae</taxon>
        <taxon>Saccharopolyspora</taxon>
    </lineage>
</organism>
<dbReference type="AlphaFoldDB" id="A0A929B4H6"/>
<name>A0A929B4H6_9PSEU</name>
<comment type="caution">
    <text evidence="1">The sequence shown here is derived from an EMBL/GenBank/DDBJ whole genome shotgun (WGS) entry which is preliminary data.</text>
</comment>
<evidence type="ECO:0000313" key="2">
    <source>
        <dbReference type="Proteomes" id="UP000598360"/>
    </source>
</evidence>
<reference evidence="1" key="1">
    <citation type="submission" date="2020-10" db="EMBL/GenBank/DDBJ databases">
        <title>Diversity and distribution of actinomycetes associated with coral in the coast of Hainan.</title>
        <authorList>
            <person name="Li F."/>
        </authorList>
    </citation>
    <scope>NUCLEOTIDE SEQUENCE</scope>
    <source>
        <strain evidence="1">HNM0983</strain>
    </source>
</reference>
<evidence type="ECO:0008006" key="3">
    <source>
        <dbReference type="Google" id="ProtNLM"/>
    </source>
</evidence>